<keyword evidence="3" id="KW-1185">Reference proteome</keyword>
<dbReference type="RefSeq" id="WP_260315394.1">
    <property type="nucleotide sequence ID" value="NZ_JACHEK010000007.1"/>
</dbReference>
<organism evidence="2 3">
    <name type="scientific">Silvibacterium bohemicum</name>
    <dbReference type="NCBI Taxonomy" id="1577686"/>
    <lineage>
        <taxon>Bacteria</taxon>
        <taxon>Pseudomonadati</taxon>
        <taxon>Acidobacteriota</taxon>
        <taxon>Terriglobia</taxon>
        <taxon>Terriglobales</taxon>
        <taxon>Acidobacteriaceae</taxon>
        <taxon>Silvibacterium</taxon>
    </lineage>
</organism>
<feature type="chain" id="PRO_5032917212" description="BA14K family protein" evidence="1">
    <location>
        <begin position="25"/>
        <end position="40"/>
    </location>
</feature>
<gene>
    <name evidence="2" type="ORF">HNQ77_003413</name>
</gene>
<evidence type="ECO:0000313" key="2">
    <source>
        <dbReference type="EMBL" id="MBB6145452.1"/>
    </source>
</evidence>
<evidence type="ECO:0008006" key="4">
    <source>
        <dbReference type="Google" id="ProtNLM"/>
    </source>
</evidence>
<keyword evidence="1" id="KW-0732">Signal</keyword>
<name>A0A841JVN8_9BACT</name>
<proteinExistence type="predicted"/>
<protein>
    <recommendedName>
        <fullName evidence="4">BA14K family protein</fullName>
    </recommendedName>
</protein>
<reference evidence="2 3" key="1">
    <citation type="submission" date="2020-08" db="EMBL/GenBank/DDBJ databases">
        <title>Genomic Encyclopedia of Type Strains, Phase IV (KMG-IV): sequencing the most valuable type-strain genomes for metagenomic binning, comparative biology and taxonomic classification.</title>
        <authorList>
            <person name="Goeker M."/>
        </authorList>
    </citation>
    <scope>NUCLEOTIDE SEQUENCE [LARGE SCALE GENOMIC DNA]</scope>
    <source>
        <strain evidence="2 3">DSM 103733</strain>
    </source>
</reference>
<comment type="caution">
    <text evidence="2">The sequence shown here is derived from an EMBL/GenBank/DDBJ whole genome shotgun (WGS) entry which is preliminary data.</text>
</comment>
<dbReference type="Proteomes" id="UP000538666">
    <property type="component" value="Unassembled WGS sequence"/>
</dbReference>
<evidence type="ECO:0000313" key="3">
    <source>
        <dbReference type="Proteomes" id="UP000538666"/>
    </source>
</evidence>
<accession>A0A841JVN8</accession>
<dbReference type="AlphaFoldDB" id="A0A841JVN8"/>
<dbReference type="EMBL" id="JACHEK010000007">
    <property type="protein sequence ID" value="MBB6145452.1"/>
    <property type="molecule type" value="Genomic_DNA"/>
</dbReference>
<feature type="signal peptide" evidence="1">
    <location>
        <begin position="1"/>
        <end position="24"/>
    </location>
</feature>
<evidence type="ECO:0000256" key="1">
    <source>
        <dbReference type="SAM" id="SignalP"/>
    </source>
</evidence>
<sequence length="40" mass="4033">MTKIVRNVVLAATMLAGFSGASFASLITAPVPMPAGMPRG</sequence>